<comment type="caution">
    <text evidence="2">The sequence shown here is derived from an EMBL/GenBank/DDBJ whole genome shotgun (WGS) entry which is preliminary data.</text>
</comment>
<dbReference type="GO" id="GO:0005524">
    <property type="term" value="F:ATP binding"/>
    <property type="evidence" value="ECO:0007669"/>
    <property type="project" value="InterPro"/>
</dbReference>
<proteinExistence type="predicted"/>
<dbReference type="Gene3D" id="1.10.510.10">
    <property type="entry name" value="Transferase(Phosphotransferase) domain 1"/>
    <property type="match status" value="1"/>
</dbReference>
<accession>A0A397TSJ9</accession>
<dbReference type="InterPro" id="IPR011009">
    <property type="entry name" value="Kinase-like_dom_sf"/>
</dbReference>
<evidence type="ECO:0000259" key="1">
    <source>
        <dbReference type="PROSITE" id="PS50011"/>
    </source>
</evidence>
<dbReference type="Gene3D" id="1.20.930.20">
    <property type="entry name" value="Adaptor protein Cbl, N-terminal domain"/>
    <property type="match status" value="1"/>
</dbReference>
<name>A0A397TSJ9_9GLOM</name>
<keyword evidence="2" id="KW-0808">Transferase</keyword>
<feature type="domain" description="Protein kinase" evidence="1">
    <location>
        <begin position="201"/>
        <end position="461"/>
    </location>
</feature>
<dbReference type="Proteomes" id="UP000265703">
    <property type="component" value="Unassembled WGS sequence"/>
</dbReference>
<reference evidence="2" key="1">
    <citation type="submission" date="2018-06" db="EMBL/GenBank/DDBJ databases">
        <title>Comparative genomics reveals the genomic features of Rhizophagus irregularis, R. cerebriforme, R. diaphanum and Gigaspora rosea, and their symbiotic lifestyle signature.</title>
        <authorList>
            <person name="Morin E."/>
            <person name="San Clemente H."/>
            <person name="Chen E.C.H."/>
            <person name="De La Providencia I."/>
            <person name="Hainaut M."/>
            <person name="Kuo A."/>
            <person name="Kohler A."/>
            <person name="Murat C."/>
            <person name="Tang N."/>
            <person name="Roy S."/>
            <person name="Loubradou J."/>
            <person name="Henrissat B."/>
            <person name="Grigoriev I.V."/>
            <person name="Corradi N."/>
            <person name="Roux C."/>
            <person name="Martin F.M."/>
        </authorList>
    </citation>
    <scope>NUCLEOTIDE SEQUENCE [LARGE SCALE GENOMIC DNA]</scope>
    <source>
        <strain evidence="2">DAOM 227022</strain>
    </source>
</reference>
<dbReference type="InterPro" id="IPR001245">
    <property type="entry name" value="Ser-Thr/Tyr_kinase_cat_dom"/>
</dbReference>
<keyword evidence="3" id="KW-1185">Reference proteome</keyword>
<dbReference type="STRING" id="658196.A0A397TSJ9"/>
<evidence type="ECO:0000313" key="3">
    <source>
        <dbReference type="Proteomes" id="UP000265703"/>
    </source>
</evidence>
<dbReference type="InterPro" id="IPR059179">
    <property type="entry name" value="MLKL-like_MCAfunc"/>
</dbReference>
<dbReference type="GO" id="GO:0007166">
    <property type="term" value="P:cell surface receptor signaling pathway"/>
    <property type="evidence" value="ECO:0007669"/>
    <property type="project" value="InterPro"/>
</dbReference>
<dbReference type="PROSITE" id="PS50011">
    <property type="entry name" value="PROTEIN_KINASE_DOM"/>
    <property type="match status" value="1"/>
</dbReference>
<organism evidence="2 3">
    <name type="scientific">Glomus cerebriforme</name>
    <dbReference type="NCBI Taxonomy" id="658196"/>
    <lineage>
        <taxon>Eukaryota</taxon>
        <taxon>Fungi</taxon>
        <taxon>Fungi incertae sedis</taxon>
        <taxon>Mucoromycota</taxon>
        <taxon>Glomeromycotina</taxon>
        <taxon>Glomeromycetes</taxon>
        <taxon>Glomerales</taxon>
        <taxon>Glomeraceae</taxon>
        <taxon>Glomus</taxon>
    </lineage>
</organism>
<dbReference type="SUPFAM" id="SSF56112">
    <property type="entry name" value="Protein kinase-like (PK-like)"/>
    <property type="match status" value="1"/>
</dbReference>
<dbReference type="AlphaFoldDB" id="A0A397TSJ9"/>
<dbReference type="InterPro" id="IPR000719">
    <property type="entry name" value="Prot_kinase_dom"/>
</dbReference>
<gene>
    <name evidence="2" type="ORF">C1645_800511</name>
</gene>
<dbReference type="Pfam" id="PF07714">
    <property type="entry name" value="PK_Tyr_Ser-Thr"/>
    <property type="match status" value="1"/>
</dbReference>
<dbReference type="InterPro" id="IPR036537">
    <property type="entry name" value="Adaptor_Cbl_N_dom_sf"/>
</dbReference>
<dbReference type="GO" id="GO:0004674">
    <property type="term" value="F:protein serine/threonine kinase activity"/>
    <property type="evidence" value="ECO:0007669"/>
    <property type="project" value="TreeGrafter"/>
</dbReference>
<keyword evidence="2" id="KW-0418">Kinase</keyword>
<dbReference type="InterPro" id="IPR051681">
    <property type="entry name" value="Ser/Thr_Kinases-Pseudokinases"/>
</dbReference>
<dbReference type="CDD" id="cd21037">
    <property type="entry name" value="MLKL_NTD"/>
    <property type="match status" value="1"/>
</dbReference>
<dbReference type="EMBL" id="QKYT01000002">
    <property type="protein sequence ID" value="RIA99615.1"/>
    <property type="molecule type" value="Genomic_DNA"/>
</dbReference>
<evidence type="ECO:0000313" key="2">
    <source>
        <dbReference type="EMBL" id="RIA99615.1"/>
    </source>
</evidence>
<protein>
    <submittedName>
        <fullName evidence="2">Kinase-like domain-containing protein</fullName>
    </submittedName>
</protein>
<sequence length="611" mass="72071">MTDINTLIDEAINHVNKTLYEVIVLYKDAQHNKNITKILLDRFFEANTIVNILRANEELFPSYYYTYLQRLIKVLLNMENYIKEITQYNTVIKFLKTKTIEKKFKDLCKDYDDNIKLLNFTLPIEFKFINPQDEDKILKEDIEELLKFQQVLAEIMNEKVTDTNDKMNSLIEDVIPMHSLATYASLHNLNINILNESPLPFEDYERIDDERIDNQPDNIRPRKYFHIKTRELFAFKIINIRDKLNQVPVFKKLKDCQNIIRFYGITRDENTLFVVIEWAENKNLREYISDRGQDIEIRLRLKIAYDIAKGLNFINSIKVHREICSKNVLITGNNVAKIIMISQLLYNCDHYDENKYKDYFVYSAPEMLLGEIMGERMKSNIRSEVYSFGILLWEIAECRIPYKQFDNMEIKKKVLNGYREKFTIDTAIPETYQTLVNNAVDQNSGRRPMFSKMLIDLHDIFKNYISEQLTNSSNIERSTPATLPLVQRMTNNTIATEDESAIIHDLDSFNYMSIERVIKEHNLNIMNKNILYKCFDAYANMGNPEAKYWKAYYITEGWSDLKCSTDEKNKIAAQLFKEIADRSDGFPDAQFRYSLMVMQGKGDSIHIAMRI</sequence>
<dbReference type="OrthoDB" id="339325at2759"/>
<dbReference type="PANTHER" id="PTHR44329">
    <property type="entry name" value="SERINE/THREONINE-PROTEIN KINASE TNNI3K-RELATED"/>
    <property type="match status" value="1"/>
</dbReference>